<dbReference type="Proteomes" id="UP001497516">
    <property type="component" value="Chromosome 3"/>
</dbReference>
<protein>
    <submittedName>
        <fullName evidence="2">Uncharacterized protein</fullName>
    </submittedName>
</protein>
<dbReference type="EMBL" id="OZ034816">
    <property type="protein sequence ID" value="CAL1378000.1"/>
    <property type="molecule type" value="Genomic_DNA"/>
</dbReference>
<evidence type="ECO:0000313" key="2">
    <source>
        <dbReference type="EMBL" id="CAL1378000.1"/>
    </source>
</evidence>
<keyword evidence="3" id="KW-1185">Reference proteome</keyword>
<feature type="region of interest" description="Disordered" evidence="1">
    <location>
        <begin position="1"/>
        <end position="34"/>
    </location>
</feature>
<name>A0AAV2DWS1_9ROSI</name>
<gene>
    <name evidence="2" type="ORF">LTRI10_LOCUS19608</name>
</gene>
<evidence type="ECO:0000313" key="3">
    <source>
        <dbReference type="Proteomes" id="UP001497516"/>
    </source>
</evidence>
<sequence>MPTMSKGRGRSTPMMTPMMLTEGSSATDVPVTGDLTMTTKRGGAWHRRRWRGASTLTSFVGNRRGLMTIGGMEKMAAASGDGNTRGCRRRRR</sequence>
<dbReference type="AlphaFoldDB" id="A0AAV2DWS1"/>
<accession>A0AAV2DWS1</accession>
<evidence type="ECO:0000256" key="1">
    <source>
        <dbReference type="SAM" id="MobiDB-lite"/>
    </source>
</evidence>
<organism evidence="2 3">
    <name type="scientific">Linum trigynum</name>
    <dbReference type="NCBI Taxonomy" id="586398"/>
    <lineage>
        <taxon>Eukaryota</taxon>
        <taxon>Viridiplantae</taxon>
        <taxon>Streptophyta</taxon>
        <taxon>Embryophyta</taxon>
        <taxon>Tracheophyta</taxon>
        <taxon>Spermatophyta</taxon>
        <taxon>Magnoliopsida</taxon>
        <taxon>eudicotyledons</taxon>
        <taxon>Gunneridae</taxon>
        <taxon>Pentapetalae</taxon>
        <taxon>rosids</taxon>
        <taxon>fabids</taxon>
        <taxon>Malpighiales</taxon>
        <taxon>Linaceae</taxon>
        <taxon>Linum</taxon>
    </lineage>
</organism>
<reference evidence="2 3" key="1">
    <citation type="submission" date="2024-04" db="EMBL/GenBank/DDBJ databases">
        <authorList>
            <person name="Fracassetti M."/>
        </authorList>
    </citation>
    <scope>NUCLEOTIDE SEQUENCE [LARGE SCALE GENOMIC DNA]</scope>
</reference>
<proteinExistence type="predicted"/>